<organism evidence="1 2">
    <name type="scientific">Marinomonas phaeophyticola</name>
    <dbReference type="NCBI Taxonomy" id="3004091"/>
    <lineage>
        <taxon>Bacteria</taxon>
        <taxon>Pseudomonadati</taxon>
        <taxon>Pseudomonadota</taxon>
        <taxon>Gammaproteobacteria</taxon>
        <taxon>Oceanospirillales</taxon>
        <taxon>Oceanospirillaceae</taxon>
        <taxon>Marinomonas</taxon>
    </lineage>
</organism>
<protein>
    <submittedName>
        <fullName evidence="1">L-rhamnose mutarotase</fullName>
        <ecNumber evidence="1">5.1.3.32</ecNumber>
    </submittedName>
</protein>
<dbReference type="GO" id="GO:0062192">
    <property type="term" value="F:L-rhamnose mutarotase activity"/>
    <property type="evidence" value="ECO:0007669"/>
    <property type="project" value="UniProtKB-EC"/>
</dbReference>
<keyword evidence="1" id="KW-0413">Isomerase</keyword>
<dbReference type="SUPFAM" id="SSF54909">
    <property type="entry name" value="Dimeric alpha+beta barrel"/>
    <property type="match status" value="1"/>
</dbReference>
<dbReference type="RefSeq" id="WP_269126997.1">
    <property type="nucleotide sequence ID" value="NZ_JAPUBN010000019.1"/>
</dbReference>
<comment type="caution">
    <text evidence="1">The sequence shown here is derived from an EMBL/GenBank/DDBJ whole genome shotgun (WGS) entry which is preliminary data.</text>
</comment>
<proteinExistence type="predicted"/>
<dbReference type="PANTHER" id="PTHR34389">
    <property type="entry name" value="L-RHAMNOSE MUTAROTASE"/>
    <property type="match status" value="1"/>
</dbReference>
<sequence>MKRYGQTIRIKKEYLELYVKEHAAVWPGVLAQIKKSNIQNYSIFLHEDILFSYFEYTGDNFTTDMKAMAQDPETIKWWEYMKPMQEQWPETPQEEWWLNMKEVFHID</sequence>
<dbReference type="EMBL" id="JAPUBN010000019">
    <property type="protein sequence ID" value="MCZ2722951.1"/>
    <property type="molecule type" value="Genomic_DNA"/>
</dbReference>
<dbReference type="Gene3D" id="3.30.70.100">
    <property type="match status" value="1"/>
</dbReference>
<reference evidence="1" key="1">
    <citation type="submission" date="2022-12" db="EMBL/GenBank/DDBJ databases">
        <title>Marinomonas 15G1-11 sp. nov, isolated from marine algae.</title>
        <authorList>
            <person name="Butt M."/>
            <person name="Choi D.G."/>
            <person name="Kim J.M."/>
            <person name="Lee J.K."/>
            <person name="Baek J.H."/>
            <person name="Jeon C.O."/>
        </authorList>
    </citation>
    <scope>NUCLEOTIDE SEQUENCE</scope>
    <source>
        <strain evidence="1">15G1-11</strain>
    </source>
</reference>
<dbReference type="InterPro" id="IPR008000">
    <property type="entry name" value="Rham/fucose_mutarotase"/>
</dbReference>
<accession>A0ABT4JXK3</accession>
<dbReference type="PANTHER" id="PTHR34389:SF2">
    <property type="entry name" value="L-RHAMNOSE MUTAROTASE"/>
    <property type="match status" value="1"/>
</dbReference>
<dbReference type="EC" id="5.1.3.32" evidence="1"/>
<dbReference type="Pfam" id="PF05336">
    <property type="entry name" value="rhaM"/>
    <property type="match status" value="1"/>
</dbReference>
<dbReference type="Proteomes" id="UP001149719">
    <property type="component" value="Unassembled WGS sequence"/>
</dbReference>
<keyword evidence="2" id="KW-1185">Reference proteome</keyword>
<evidence type="ECO:0000313" key="1">
    <source>
        <dbReference type="EMBL" id="MCZ2722951.1"/>
    </source>
</evidence>
<dbReference type="InterPro" id="IPR011008">
    <property type="entry name" value="Dimeric_a/b-barrel"/>
</dbReference>
<evidence type="ECO:0000313" key="2">
    <source>
        <dbReference type="Proteomes" id="UP001149719"/>
    </source>
</evidence>
<name>A0ABT4JXK3_9GAMM</name>
<gene>
    <name evidence="1" type="ORF">O1D97_15360</name>
</gene>